<accession>A0A2P2D943</accession>
<protein>
    <submittedName>
        <fullName evidence="1">Uncharacterized protein</fullName>
    </submittedName>
</protein>
<evidence type="ECO:0000313" key="2">
    <source>
        <dbReference type="Proteomes" id="UP000245206"/>
    </source>
</evidence>
<dbReference type="EMBL" id="BFAZ01000002">
    <property type="protein sequence ID" value="GBF41137.1"/>
    <property type="molecule type" value="Genomic_DNA"/>
</dbReference>
<sequence length="85" mass="9620">MNNLPPPNQIREYFLIVTKDPTTTIEFKANRFCNTIPSTTAITSPESASATELRYRLITNDVRTLENAFSLKLKSESANVSLRQE</sequence>
<dbReference type="AlphaFoldDB" id="A0A2P2D943"/>
<reference evidence="2" key="1">
    <citation type="journal article" date="2019" name="Microbiol. Immunol.">
        <title>Molecular and phenotypic characterization of Leptospira johnsonii sp. nov., Leptospira ellinghausenii sp. nov. and Leptospira ryugenii sp. nov. isolated from soil and water in Japan.</title>
        <authorList>
            <person name="Masuzawa T."/>
            <person name="Saito M."/>
            <person name="Nakao R."/>
            <person name="Nikaido Y."/>
            <person name="Matsumoto M."/>
            <person name="Ogawa M."/>
            <person name="Yokoyama M."/>
            <person name="Hidaka Y."/>
            <person name="Tomita J."/>
            <person name="Sakakibara K."/>
            <person name="Suzuki K."/>
            <person name="Yasuda S."/>
            <person name="Sato H."/>
            <person name="Yamaguchi M."/>
            <person name="Yoshida S.I."/>
            <person name="Koizumi N."/>
            <person name="Kawamura Y."/>
        </authorList>
    </citation>
    <scope>NUCLEOTIDE SEQUENCE [LARGE SCALE GENOMIC DNA]</scope>
    <source>
        <strain evidence="2">E18</strain>
    </source>
</reference>
<name>A0A2P2D943_9LEPT</name>
<gene>
    <name evidence="1" type="ORF">LPTSP2_04080</name>
</gene>
<comment type="caution">
    <text evidence="1">The sequence shown here is derived from an EMBL/GenBank/DDBJ whole genome shotgun (WGS) entry which is preliminary data.</text>
</comment>
<proteinExistence type="predicted"/>
<evidence type="ECO:0000313" key="1">
    <source>
        <dbReference type="EMBL" id="GBF41137.1"/>
    </source>
</evidence>
<dbReference type="Proteomes" id="UP000245206">
    <property type="component" value="Unassembled WGS sequence"/>
</dbReference>
<organism evidence="1 2">
    <name type="scientific">Leptospira ellinghausenii</name>
    <dbReference type="NCBI Taxonomy" id="1917822"/>
    <lineage>
        <taxon>Bacteria</taxon>
        <taxon>Pseudomonadati</taxon>
        <taxon>Spirochaetota</taxon>
        <taxon>Spirochaetia</taxon>
        <taxon>Leptospirales</taxon>
        <taxon>Leptospiraceae</taxon>
        <taxon>Leptospira</taxon>
    </lineage>
</organism>
<keyword evidence="2" id="KW-1185">Reference proteome</keyword>